<evidence type="ECO:0000313" key="1">
    <source>
        <dbReference type="EMBL" id="PWK72549.1"/>
    </source>
</evidence>
<dbReference type="Proteomes" id="UP000245678">
    <property type="component" value="Unassembled WGS sequence"/>
</dbReference>
<keyword evidence="2" id="KW-1185">Reference proteome</keyword>
<organism evidence="1 2">
    <name type="scientific">Mucilaginibacter oryzae</name>
    <dbReference type="NCBI Taxonomy" id="468058"/>
    <lineage>
        <taxon>Bacteria</taxon>
        <taxon>Pseudomonadati</taxon>
        <taxon>Bacteroidota</taxon>
        <taxon>Sphingobacteriia</taxon>
        <taxon>Sphingobacteriales</taxon>
        <taxon>Sphingobacteriaceae</taxon>
        <taxon>Mucilaginibacter</taxon>
    </lineage>
</organism>
<dbReference type="AlphaFoldDB" id="A0A316H1B0"/>
<dbReference type="RefSeq" id="WP_109609750.1">
    <property type="nucleotide sequence ID" value="NZ_QGHA01000012.1"/>
</dbReference>
<dbReference type="EMBL" id="QGHA01000012">
    <property type="protein sequence ID" value="PWK72549.1"/>
    <property type="molecule type" value="Genomic_DNA"/>
</dbReference>
<dbReference type="InterPro" id="IPR053865">
    <property type="entry name" value="DUF6934"/>
</dbReference>
<protein>
    <submittedName>
        <fullName evidence="1">Uncharacterized protein</fullName>
    </submittedName>
</protein>
<accession>A0A316H1B0</accession>
<dbReference type="Pfam" id="PF22028">
    <property type="entry name" value="DUF6934"/>
    <property type="match status" value="1"/>
</dbReference>
<sequence length="147" mass="17104">MNFKGYNYYAASDYKDYFFYSDGPNGRIKKLVVYEKINDEPLVYNLAFGDEDPETGLLLDRVKSSNDDRDAILATVAHTIGDFSDHYDKPMIHIIGSTIVRTRLYQMSIAKIYDEICSIYTVQGYREGVWEFFQKNVNYEAFVVQKN</sequence>
<reference evidence="1 2" key="1">
    <citation type="submission" date="2018-05" db="EMBL/GenBank/DDBJ databases">
        <title>Genomic Encyclopedia of Archaeal and Bacterial Type Strains, Phase II (KMG-II): from individual species to whole genera.</title>
        <authorList>
            <person name="Goeker M."/>
        </authorList>
    </citation>
    <scope>NUCLEOTIDE SEQUENCE [LARGE SCALE GENOMIC DNA]</scope>
    <source>
        <strain evidence="1 2">DSM 19975</strain>
    </source>
</reference>
<proteinExistence type="predicted"/>
<evidence type="ECO:0000313" key="2">
    <source>
        <dbReference type="Proteomes" id="UP000245678"/>
    </source>
</evidence>
<name>A0A316H1B0_9SPHI</name>
<comment type="caution">
    <text evidence="1">The sequence shown here is derived from an EMBL/GenBank/DDBJ whole genome shotgun (WGS) entry which is preliminary data.</text>
</comment>
<gene>
    <name evidence="1" type="ORF">LX99_04407</name>
</gene>